<dbReference type="EMBL" id="JACHIG010000014">
    <property type="protein sequence ID" value="MBB5035185.1"/>
    <property type="molecule type" value="Genomic_DNA"/>
</dbReference>
<dbReference type="Gene3D" id="3.40.50.1010">
    <property type="entry name" value="5'-nuclease"/>
    <property type="match status" value="1"/>
</dbReference>
<evidence type="ECO:0000259" key="6">
    <source>
        <dbReference type="Pfam" id="PF01850"/>
    </source>
</evidence>
<dbReference type="InterPro" id="IPR022907">
    <property type="entry name" value="VapC_family"/>
</dbReference>
<dbReference type="SUPFAM" id="SSF88723">
    <property type="entry name" value="PIN domain-like"/>
    <property type="match status" value="1"/>
</dbReference>
<comment type="function">
    <text evidence="5">Toxic component of a toxin-antitoxin (TA) system. An RNase.</text>
</comment>
<dbReference type="GO" id="GO:0016788">
    <property type="term" value="F:hydrolase activity, acting on ester bonds"/>
    <property type="evidence" value="ECO:0007669"/>
    <property type="project" value="InterPro"/>
</dbReference>
<organism evidence="7 8">
    <name type="scientific">Prosthecobacter vanneervenii</name>
    <dbReference type="NCBI Taxonomy" id="48466"/>
    <lineage>
        <taxon>Bacteria</taxon>
        <taxon>Pseudomonadati</taxon>
        <taxon>Verrucomicrobiota</taxon>
        <taxon>Verrucomicrobiia</taxon>
        <taxon>Verrucomicrobiales</taxon>
        <taxon>Verrucomicrobiaceae</taxon>
        <taxon>Prosthecobacter</taxon>
    </lineage>
</organism>
<accession>A0A7W7YFE6</accession>
<dbReference type="GO" id="GO:0000287">
    <property type="term" value="F:magnesium ion binding"/>
    <property type="evidence" value="ECO:0007669"/>
    <property type="project" value="UniProtKB-UniRule"/>
</dbReference>
<dbReference type="InterPro" id="IPR006226">
    <property type="entry name" value="Mtu_PIN"/>
</dbReference>
<dbReference type="AlphaFoldDB" id="A0A7W7YFE6"/>
<dbReference type="GO" id="GO:0004540">
    <property type="term" value="F:RNA nuclease activity"/>
    <property type="evidence" value="ECO:0007669"/>
    <property type="project" value="InterPro"/>
</dbReference>
<dbReference type="RefSeq" id="WP_184343719.1">
    <property type="nucleotide sequence ID" value="NZ_JACHIG010000014.1"/>
</dbReference>
<sequence>MILSADTNLFLYAANPDSPHHQDARRFFEEEIVGERFLLCGLVLVELYMQLRNPAVFKKPKTAKEATAFCDALRTNPVWEFGDYEPEVGRPLWNWAAKATTGFRHIIDARLAFTLRHHGVTHFATANAKHFGGFGFERVWSPLG</sequence>
<protein>
    <recommendedName>
        <fullName evidence="5">Ribonuclease VapC</fullName>
        <shortName evidence="5">RNase VapC</shortName>
        <ecNumber evidence="5">3.1.-.-</ecNumber>
    </recommendedName>
    <alternativeName>
        <fullName evidence="5">Toxin VapC</fullName>
    </alternativeName>
</protein>
<dbReference type="Pfam" id="PF01850">
    <property type="entry name" value="PIN"/>
    <property type="match status" value="1"/>
</dbReference>
<keyword evidence="3 5" id="KW-0479">Metal-binding</keyword>
<dbReference type="InterPro" id="IPR029060">
    <property type="entry name" value="PIN-like_dom_sf"/>
</dbReference>
<comment type="caution">
    <text evidence="7">The sequence shown here is derived from an EMBL/GenBank/DDBJ whole genome shotgun (WGS) entry which is preliminary data.</text>
</comment>
<evidence type="ECO:0000256" key="5">
    <source>
        <dbReference type="HAMAP-Rule" id="MF_00265"/>
    </source>
</evidence>
<feature type="binding site" evidence="5">
    <location>
        <position position="108"/>
    </location>
    <ligand>
        <name>Mg(2+)</name>
        <dbReference type="ChEBI" id="CHEBI:18420"/>
    </ligand>
</feature>
<dbReference type="GO" id="GO:0045926">
    <property type="term" value="P:negative regulation of growth"/>
    <property type="evidence" value="ECO:0007669"/>
    <property type="project" value="UniProtKB-ARBA"/>
</dbReference>
<reference evidence="7 8" key="1">
    <citation type="submission" date="2020-08" db="EMBL/GenBank/DDBJ databases">
        <title>Genomic Encyclopedia of Type Strains, Phase IV (KMG-IV): sequencing the most valuable type-strain genomes for metagenomic binning, comparative biology and taxonomic classification.</title>
        <authorList>
            <person name="Goeker M."/>
        </authorList>
    </citation>
    <scope>NUCLEOTIDE SEQUENCE [LARGE SCALE GENOMIC DNA]</scope>
    <source>
        <strain evidence="7 8">DSM 12252</strain>
    </source>
</reference>
<dbReference type="NCBIfam" id="TIGR00028">
    <property type="entry name" value="Mtu_PIN_fam"/>
    <property type="match status" value="1"/>
</dbReference>
<name>A0A7W7YFE6_9BACT</name>
<evidence type="ECO:0000313" key="7">
    <source>
        <dbReference type="EMBL" id="MBB5035185.1"/>
    </source>
</evidence>
<dbReference type="GO" id="GO:0090729">
    <property type="term" value="F:toxin activity"/>
    <property type="evidence" value="ECO:0007669"/>
    <property type="project" value="UniProtKB-KW"/>
</dbReference>
<keyword evidence="1 5" id="KW-1277">Toxin-antitoxin system</keyword>
<dbReference type="InterPro" id="IPR002716">
    <property type="entry name" value="PIN_dom"/>
</dbReference>
<dbReference type="HAMAP" id="MF_00265">
    <property type="entry name" value="VapC_Nob1"/>
    <property type="match status" value="1"/>
</dbReference>
<gene>
    <name evidence="5" type="primary">vapC</name>
    <name evidence="7" type="ORF">HNQ65_004794</name>
</gene>
<comment type="similarity">
    <text evidence="5">Belongs to the PINc/VapC protein family.</text>
</comment>
<evidence type="ECO:0000313" key="8">
    <source>
        <dbReference type="Proteomes" id="UP000590740"/>
    </source>
</evidence>
<feature type="domain" description="PIN" evidence="6">
    <location>
        <begin position="6"/>
        <end position="129"/>
    </location>
</feature>
<evidence type="ECO:0000256" key="1">
    <source>
        <dbReference type="ARBA" id="ARBA00022649"/>
    </source>
</evidence>
<keyword evidence="4 5" id="KW-0378">Hydrolase</keyword>
<evidence type="ECO:0000256" key="3">
    <source>
        <dbReference type="ARBA" id="ARBA00022723"/>
    </source>
</evidence>
<evidence type="ECO:0000256" key="4">
    <source>
        <dbReference type="ARBA" id="ARBA00022801"/>
    </source>
</evidence>
<evidence type="ECO:0000256" key="2">
    <source>
        <dbReference type="ARBA" id="ARBA00022722"/>
    </source>
</evidence>
<keyword evidence="5" id="KW-0460">Magnesium</keyword>
<comment type="cofactor">
    <cofactor evidence="5">
        <name>Mg(2+)</name>
        <dbReference type="ChEBI" id="CHEBI:18420"/>
    </cofactor>
</comment>
<keyword evidence="8" id="KW-1185">Reference proteome</keyword>
<proteinExistence type="inferred from homology"/>
<keyword evidence="2 5" id="KW-0540">Nuclease</keyword>
<keyword evidence="5" id="KW-0800">Toxin</keyword>
<dbReference type="EC" id="3.1.-.-" evidence="5"/>
<feature type="binding site" evidence="5">
    <location>
        <position position="6"/>
    </location>
    <ligand>
        <name>Mg(2+)</name>
        <dbReference type="ChEBI" id="CHEBI:18420"/>
    </ligand>
</feature>
<dbReference type="Proteomes" id="UP000590740">
    <property type="component" value="Unassembled WGS sequence"/>
</dbReference>